<name>A0A1F6X831_9BACT</name>
<dbReference type="InterPro" id="IPR050065">
    <property type="entry name" value="GlmU-like"/>
</dbReference>
<evidence type="ECO:0000256" key="1">
    <source>
        <dbReference type="ARBA" id="ARBA00022679"/>
    </source>
</evidence>
<gene>
    <name evidence="3" type="ORF">A2911_00035</name>
</gene>
<dbReference type="InterPro" id="IPR011004">
    <property type="entry name" value="Trimer_LpxA-like_sf"/>
</dbReference>
<keyword evidence="2" id="KW-0012">Acyltransferase</keyword>
<dbReference type="InterPro" id="IPR023917">
    <property type="entry name" value="Bifunctiontional_GlmU_bac-type"/>
</dbReference>
<evidence type="ECO:0000313" key="3">
    <source>
        <dbReference type="EMBL" id="OGI90344.1"/>
    </source>
</evidence>
<dbReference type="EMBL" id="MFUW01000015">
    <property type="protein sequence ID" value="OGI90344.1"/>
    <property type="molecule type" value="Genomic_DNA"/>
</dbReference>
<organism evidence="3 4">
    <name type="scientific">Candidatus Nomurabacteria bacterium RIFCSPLOWO2_01_FULL_40_15</name>
    <dbReference type="NCBI Taxonomy" id="1801772"/>
    <lineage>
        <taxon>Bacteria</taxon>
        <taxon>Candidatus Nomuraibacteriota</taxon>
    </lineage>
</organism>
<dbReference type="Proteomes" id="UP000176814">
    <property type="component" value="Unassembled WGS sequence"/>
</dbReference>
<reference evidence="3 4" key="1">
    <citation type="journal article" date="2016" name="Nat. Commun.">
        <title>Thousands of microbial genomes shed light on interconnected biogeochemical processes in an aquifer system.</title>
        <authorList>
            <person name="Anantharaman K."/>
            <person name="Brown C.T."/>
            <person name="Hug L.A."/>
            <person name="Sharon I."/>
            <person name="Castelle C.J."/>
            <person name="Probst A.J."/>
            <person name="Thomas B.C."/>
            <person name="Singh A."/>
            <person name="Wilkins M.J."/>
            <person name="Karaoz U."/>
            <person name="Brodie E.L."/>
            <person name="Williams K.H."/>
            <person name="Hubbard S.S."/>
            <person name="Banfield J.F."/>
        </authorList>
    </citation>
    <scope>NUCLEOTIDE SEQUENCE [LARGE SCALE GENOMIC DNA]</scope>
</reference>
<sequence length="264" mass="29110">MPKNNIDKFLKAIIFVKKNLEKDLPFLIKGKKKIKKGLYFGKNVKVEQNVLFDTTQGTILIDDRTKIKANAILRGPLFIGKDCVVNSFTEISNSKIGDVCKIGGEIEGSIMAGYSNKQHHGCLLHSYVGKWVNIGAGTNVSDLKNTYSSIKMGGVDTGQQFLGCVIGDYSKTAINASIFCGKVIGVSSHLYGTVTEDVPSFVSHLGPGVMYELPLVIAEKIQKAMMKRRGLSFTDKDHKLFKKLFADTTPERKKAKVKKGKLKF</sequence>
<dbReference type="PANTHER" id="PTHR43584:SF9">
    <property type="entry name" value="TRANSFERASE HEXAPEPTIDE REPEAT CONTAINING PROTEIN"/>
    <property type="match status" value="1"/>
</dbReference>
<dbReference type="GO" id="GO:0016779">
    <property type="term" value="F:nucleotidyltransferase activity"/>
    <property type="evidence" value="ECO:0007669"/>
    <property type="project" value="UniProtKB-ARBA"/>
</dbReference>
<dbReference type="NCBIfam" id="TIGR03991">
    <property type="entry name" value="alt_bact_glmU"/>
    <property type="match status" value="1"/>
</dbReference>
<protein>
    <recommendedName>
        <fullName evidence="5">Glucose-1-phosphate thymidylyltransferase</fullName>
    </recommendedName>
</protein>
<proteinExistence type="predicted"/>
<evidence type="ECO:0000313" key="4">
    <source>
        <dbReference type="Proteomes" id="UP000176814"/>
    </source>
</evidence>
<comment type="caution">
    <text evidence="3">The sequence shown here is derived from an EMBL/GenBank/DDBJ whole genome shotgun (WGS) entry which is preliminary data.</text>
</comment>
<evidence type="ECO:0008006" key="5">
    <source>
        <dbReference type="Google" id="ProtNLM"/>
    </source>
</evidence>
<dbReference type="Gene3D" id="2.160.10.10">
    <property type="entry name" value="Hexapeptide repeat proteins"/>
    <property type="match status" value="1"/>
</dbReference>
<dbReference type="GO" id="GO:0016746">
    <property type="term" value="F:acyltransferase activity"/>
    <property type="evidence" value="ECO:0007669"/>
    <property type="project" value="UniProtKB-KW"/>
</dbReference>
<dbReference type="SUPFAM" id="SSF51161">
    <property type="entry name" value="Trimeric LpxA-like enzymes"/>
    <property type="match status" value="1"/>
</dbReference>
<dbReference type="PANTHER" id="PTHR43584">
    <property type="entry name" value="NUCLEOTIDYL TRANSFERASE"/>
    <property type="match status" value="1"/>
</dbReference>
<evidence type="ECO:0000256" key="2">
    <source>
        <dbReference type="ARBA" id="ARBA00023315"/>
    </source>
</evidence>
<accession>A0A1F6X831</accession>
<keyword evidence="1" id="KW-0808">Transferase</keyword>
<dbReference type="AlphaFoldDB" id="A0A1F6X831"/>